<sequence length="285" mass="28698">GGGRARHPGLVFHHHPGPTPRRPSAPRPSPSAALGPVPRGGPLPSRPWLLALRGLGTPSRMGGSGRGAPIGSASAPPRAPPPPGMASCGAGGAPAAAEGAAWASYGAGDRRCGPDEAERESRKQQVTRAVCLSMLCGVCQQVITLQSEPRLVQQLSGGDAAAAARLLGNTAGLIGALGLIVNQVGSKLSDSLGRKAFFVAGPATTFLAQALIAKFPGSRRVVLSCRVVKGLMTAFLSSVMATTSLTDVLSGQELAMALSKISAVVGLGVSATSIGGEVRTQGRQD</sequence>
<organism evidence="2 3">
    <name type="scientific">Prorocentrum cordatum</name>
    <dbReference type="NCBI Taxonomy" id="2364126"/>
    <lineage>
        <taxon>Eukaryota</taxon>
        <taxon>Sar</taxon>
        <taxon>Alveolata</taxon>
        <taxon>Dinophyceae</taxon>
        <taxon>Prorocentrales</taxon>
        <taxon>Prorocentraceae</taxon>
        <taxon>Prorocentrum</taxon>
    </lineage>
</organism>
<protein>
    <recommendedName>
        <fullName evidence="4">Solute carrier family 40 protein</fullName>
    </recommendedName>
</protein>
<evidence type="ECO:0000256" key="1">
    <source>
        <dbReference type="SAM" id="MobiDB-lite"/>
    </source>
</evidence>
<evidence type="ECO:0000313" key="2">
    <source>
        <dbReference type="EMBL" id="CAK0889648.1"/>
    </source>
</evidence>
<reference evidence="2" key="1">
    <citation type="submission" date="2023-10" db="EMBL/GenBank/DDBJ databases">
        <authorList>
            <person name="Chen Y."/>
            <person name="Shah S."/>
            <person name="Dougan E. K."/>
            <person name="Thang M."/>
            <person name="Chan C."/>
        </authorList>
    </citation>
    <scope>NUCLEOTIDE SEQUENCE [LARGE SCALE GENOMIC DNA]</scope>
</reference>
<keyword evidence="3" id="KW-1185">Reference proteome</keyword>
<feature type="compositionally biased region" description="Basic residues" evidence="1">
    <location>
        <begin position="1"/>
        <end position="16"/>
    </location>
</feature>
<evidence type="ECO:0000313" key="3">
    <source>
        <dbReference type="Proteomes" id="UP001189429"/>
    </source>
</evidence>
<evidence type="ECO:0008006" key="4">
    <source>
        <dbReference type="Google" id="ProtNLM"/>
    </source>
</evidence>
<gene>
    <name evidence="2" type="ORF">PCOR1329_LOCUS70128</name>
</gene>
<proteinExistence type="predicted"/>
<feature type="non-terminal residue" evidence="2">
    <location>
        <position position="1"/>
    </location>
</feature>
<comment type="caution">
    <text evidence="2">The sequence shown here is derived from an EMBL/GenBank/DDBJ whole genome shotgun (WGS) entry which is preliminary data.</text>
</comment>
<feature type="region of interest" description="Disordered" evidence="1">
    <location>
        <begin position="1"/>
        <end position="92"/>
    </location>
</feature>
<dbReference type="EMBL" id="CAUYUJ010019247">
    <property type="protein sequence ID" value="CAK0889648.1"/>
    <property type="molecule type" value="Genomic_DNA"/>
</dbReference>
<dbReference type="SUPFAM" id="SSF103473">
    <property type="entry name" value="MFS general substrate transporter"/>
    <property type="match status" value="1"/>
</dbReference>
<accession>A0ABN9WSE9</accession>
<dbReference type="InterPro" id="IPR036259">
    <property type="entry name" value="MFS_trans_sf"/>
</dbReference>
<feature type="compositionally biased region" description="Pro residues" evidence="1">
    <location>
        <begin position="17"/>
        <end position="29"/>
    </location>
</feature>
<name>A0ABN9WSE9_9DINO</name>
<dbReference type="Proteomes" id="UP001189429">
    <property type="component" value="Unassembled WGS sequence"/>
</dbReference>
<dbReference type="Gene3D" id="1.20.1250.20">
    <property type="entry name" value="MFS general substrate transporter like domains"/>
    <property type="match status" value="1"/>
</dbReference>